<dbReference type="KEGG" id="pdec:H1Q58_16140"/>
<keyword evidence="1" id="KW-0472">Membrane</keyword>
<dbReference type="Proteomes" id="UP000514716">
    <property type="component" value="Chromosome"/>
</dbReference>
<accession>A0A7D7QVF3</accession>
<evidence type="ECO:0000256" key="1">
    <source>
        <dbReference type="SAM" id="Phobius"/>
    </source>
</evidence>
<dbReference type="InterPro" id="IPR009996">
    <property type="entry name" value="YycH"/>
</dbReference>
<dbReference type="EMBL" id="CP059540">
    <property type="protein sequence ID" value="QMT17454.1"/>
    <property type="molecule type" value="Genomic_DNA"/>
</dbReference>
<dbReference type="AlphaFoldDB" id="A0A7D7QVF3"/>
<dbReference type="InterPro" id="IPR042274">
    <property type="entry name" value="YycH/YycI_2"/>
</dbReference>
<name>A0A7D7QVF3_PLAMR</name>
<protein>
    <submittedName>
        <fullName evidence="3">Transcriptional regulator</fullName>
    </submittedName>
</protein>
<evidence type="ECO:0000313" key="4">
    <source>
        <dbReference type="Proteomes" id="UP000514716"/>
    </source>
</evidence>
<dbReference type="CDD" id="cd15787">
    <property type="entry name" value="YycH_N"/>
    <property type="match status" value="1"/>
</dbReference>
<keyword evidence="1" id="KW-1133">Transmembrane helix</keyword>
<keyword evidence="1" id="KW-0812">Transmembrane</keyword>
<organism evidence="3 4">
    <name type="scientific">Planococcus maritimus</name>
    <dbReference type="NCBI Taxonomy" id="192421"/>
    <lineage>
        <taxon>Bacteria</taxon>
        <taxon>Bacillati</taxon>
        <taxon>Bacillota</taxon>
        <taxon>Bacilli</taxon>
        <taxon>Bacillales</taxon>
        <taxon>Caryophanaceae</taxon>
        <taxon>Planococcus</taxon>
    </lineage>
</organism>
<sequence length="446" mass="50424">MGLKYLEHVKSVALFVLIMLSLALTFTIWTFTPSLQEIETPTQVDVAIGDNRTADEVVRPVKVLYHHEEEVTGTSSQADIEAMLETIQRWEISDVQLFEEEAGTDALKQYLQEPGRTVLYYPGAVPFPVFDVIMDITDNNLPESTFNRVVVEWGTEENPESTMYFINTGSGRIYEAQVSEAELIEFRGDYVQQSKEYDRYVTDSRIGRLPVYVPENPLEKTSFDYLLDETSPATFADAIMDNPTAEFAGDLQSEEFTDDSGAIMRELNGQKSINYVQPKAETSDPAIPSDLVYNSINFVNEHGGWTDQYVYFGMKSVNQQISYQLFFEGAPVFSNTTAVSLDVEWGIDDGIEQAFRYSRPTYLLDSVVETRTIEMASGEAVLEAVSRLDIDLETIEAVMIGYELTRSEDEQLIELITFQPAWYYKANGKWTRLSDESVGGVRLGLE</sequence>
<dbReference type="RefSeq" id="WP_082799204.1">
    <property type="nucleotide sequence ID" value="NZ_CP059540.1"/>
</dbReference>
<evidence type="ECO:0000313" key="3">
    <source>
        <dbReference type="EMBL" id="QMT17454.1"/>
    </source>
</evidence>
<gene>
    <name evidence="3" type="ORF">H1Q58_16140</name>
</gene>
<proteinExistence type="predicted"/>
<evidence type="ECO:0000259" key="2">
    <source>
        <dbReference type="Pfam" id="PF07435"/>
    </source>
</evidence>
<reference evidence="3 4" key="1">
    <citation type="submission" date="2020-07" db="EMBL/GenBank/DDBJ databases">
        <title>Screening of a cold-adapted Planococcus bacterium producing protease in traditional shrimp paste and protease identification by genome sequencing.</title>
        <authorList>
            <person name="Gao R."/>
            <person name="Leng W."/>
            <person name="Chu Q."/>
            <person name="Wu X."/>
            <person name="Liu H."/>
            <person name="Li X."/>
        </authorList>
    </citation>
    <scope>NUCLEOTIDE SEQUENCE [LARGE SCALE GENOMIC DNA]</scope>
    <source>
        <strain evidence="3 4">XJ11</strain>
    </source>
</reference>
<dbReference type="Gene3D" id="3.10.450.310">
    <property type="match status" value="1"/>
</dbReference>
<keyword evidence="4" id="KW-1185">Reference proteome</keyword>
<feature type="domain" description="Regulatory protein YycH" evidence="2">
    <location>
        <begin position="7"/>
        <end position="432"/>
    </location>
</feature>
<feature type="transmembrane region" description="Helical" evidence="1">
    <location>
        <begin position="12"/>
        <end position="31"/>
    </location>
</feature>
<dbReference type="Pfam" id="PF07435">
    <property type="entry name" value="YycH"/>
    <property type="match status" value="1"/>
</dbReference>
<dbReference type="Gene3D" id="3.30.310.160">
    <property type="entry name" value="YycH protein, domain 2"/>
    <property type="match status" value="1"/>
</dbReference>